<dbReference type="RefSeq" id="WP_019350447.1">
    <property type="nucleotide sequence ID" value="NZ_LNXW01000006.1"/>
</dbReference>
<dbReference type="PANTHER" id="PTHR30294">
    <property type="entry name" value="MEMBRANE COMPONENT OF ABC TRANSPORTER YHHJ-RELATED"/>
    <property type="match status" value="1"/>
</dbReference>
<dbReference type="AlphaFoldDB" id="A0A0W0SIH8"/>
<evidence type="ECO:0000256" key="5">
    <source>
        <dbReference type="ARBA" id="ARBA00022692"/>
    </source>
</evidence>
<evidence type="ECO:0000313" key="10">
    <source>
        <dbReference type="EMBL" id="KTC82973.1"/>
    </source>
</evidence>
<organism evidence="10 11">
    <name type="scientific">Legionella cherrii</name>
    <dbReference type="NCBI Taxonomy" id="28084"/>
    <lineage>
        <taxon>Bacteria</taxon>
        <taxon>Pseudomonadati</taxon>
        <taxon>Pseudomonadota</taxon>
        <taxon>Gammaproteobacteria</taxon>
        <taxon>Legionellales</taxon>
        <taxon>Legionellaceae</taxon>
        <taxon>Legionella</taxon>
    </lineage>
</organism>
<evidence type="ECO:0000256" key="4">
    <source>
        <dbReference type="ARBA" id="ARBA00022475"/>
    </source>
</evidence>
<evidence type="ECO:0000256" key="3">
    <source>
        <dbReference type="ARBA" id="ARBA00022448"/>
    </source>
</evidence>
<feature type="transmembrane region" description="Helical" evidence="8">
    <location>
        <begin position="347"/>
        <end position="365"/>
    </location>
</feature>
<dbReference type="GO" id="GO:0140359">
    <property type="term" value="F:ABC-type transporter activity"/>
    <property type="evidence" value="ECO:0007669"/>
    <property type="project" value="InterPro"/>
</dbReference>
<feature type="transmembrane region" description="Helical" evidence="8">
    <location>
        <begin position="173"/>
        <end position="198"/>
    </location>
</feature>
<keyword evidence="4" id="KW-1003">Cell membrane</keyword>
<dbReference type="EMBL" id="LNXW01000006">
    <property type="protein sequence ID" value="KTC82973.1"/>
    <property type="molecule type" value="Genomic_DNA"/>
</dbReference>
<sequence length="374" mass="41708">MTISNIVQLGFKEYRSLLRDPIMIALIVFAFTVQIYTTATAMPEMLHKAPIVIVDLDQSAVSQRIRDAFYPPQFIKYVTTSQAKMDSGMDEGLYTFGLNIPPDFQRNLLSGRKPTLQLNIDATRMSQAFTGTAYIQTIIEREINEFVEHYRSVETPPVDLAVRVRFNPTLTKIWFGALMELINNVTMLSIVLTGAALLREREHGTIEHLLVMPVTPFEIMASKIWAMASIVLIVCAVSLITVVQGLLSAPIEGSILLFLLGAAINLFATTSIGIFMGTITRSMPQFGILLILVLLPLEMLSGGLTPRESMPEFVQTMMLVAPNTHFVMLAQSILFRGAGFGIVWPQFLTLAIIGSIFFMTTLMYFRKRIVLLST</sequence>
<dbReference type="PANTHER" id="PTHR30294:SF47">
    <property type="entry name" value="INNER MEMBRANE TRANSPORT PERMEASE YHHJ"/>
    <property type="match status" value="1"/>
</dbReference>
<evidence type="ECO:0000256" key="6">
    <source>
        <dbReference type="ARBA" id="ARBA00022989"/>
    </source>
</evidence>
<gene>
    <name evidence="10" type="ORF">Lche_0196</name>
</gene>
<evidence type="ECO:0000313" key="11">
    <source>
        <dbReference type="Proteomes" id="UP000054921"/>
    </source>
</evidence>
<protein>
    <submittedName>
        <fullName evidence="10">ABC transporter permease</fullName>
    </submittedName>
</protein>
<dbReference type="PROSITE" id="PS51012">
    <property type="entry name" value="ABC_TM2"/>
    <property type="match status" value="1"/>
</dbReference>
<comment type="similarity">
    <text evidence="2">Belongs to the ABC-2 integral membrane protein family.</text>
</comment>
<keyword evidence="5 8" id="KW-0812">Transmembrane</keyword>
<dbReference type="Pfam" id="PF12698">
    <property type="entry name" value="ABC2_membrane_3"/>
    <property type="match status" value="1"/>
</dbReference>
<feature type="transmembrane region" description="Helical" evidence="8">
    <location>
        <begin position="255"/>
        <end position="279"/>
    </location>
</feature>
<proteinExistence type="inferred from homology"/>
<keyword evidence="3" id="KW-0813">Transport</keyword>
<feature type="domain" description="ABC transmembrane type-2" evidence="9">
    <location>
        <begin position="132"/>
        <end position="368"/>
    </location>
</feature>
<dbReference type="GO" id="GO:0005886">
    <property type="term" value="C:plasma membrane"/>
    <property type="evidence" value="ECO:0007669"/>
    <property type="project" value="UniProtKB-SubCell"/>
</dbReference>
<dbReference type="InterPro" id="IPR013525">
    <property type="entry name" value="ABC2_TM"/>
</dbReference>
<keyword evidence="6 8" id="KW-1133">Transmembrane helix</keyword>
<dbReference type="InterPro" id="IPR051449">
    <property type="entry name" value="ABC-2_transporter_component"/>
</dbReference>
<evidence type="ECO:0000256" key="8">
    <source>
        <dbReference type="SAM" id="Phobius"/>
    </source>
</evidence>
<comment type="caution">
    <text evidence="10">The sequence shown here is derived from an EMBL/GenBank/DDBJ whole genome shotgun (WGS) entry which is preliminary data.</text>
</comment>
<feature type="transmembrane region" description="Helical" evidence="8">
    <location>
        <begin position="224"/>
        <end position="243"/>
    </location>
</feature>
<reference evidence="10 11" key="1">
    <citation type="submission" date="2015-11" db="EMBL/GenBank/DDBJ databases">
        <title>Genomic analysis of 38 Legionella species identifies large and diverse effector repertoires.</title>
        <authorList>
            <person name="Burstein D."/>
            <person name="Amaro F."/>
            <person name="Zusman T."/>
            <person name="Lifshitz Z."/>
            <person name="Cohen O."/>
            <person name="Gilbert J.A."/>
            <person name="Pupko T."/>
            <person name="Shuman H.A."/>
            <person name="Segal G."/>
        </authorList>
    </citation>
    <scope>NUCLEOTIDE SEQUENCE [LARGE SCALE GENOMIC DNA]</scope>
    <source>
        <strain evidence="10 11">ORW</strain>
    </source>
</reference>
<evidence type="ECO:0000256" key="2">
    <source>
        <dbReference type="ARBA" id="ARBA00007783"/>
    </source>
</evidence>
<dbReference type="Proteomes" id="UP000054921">
    <property type="component" value="Unassembled WGS sequence"/>
</dbReference>
<dbReference type="Gene3D" id="3.40.1710.10">
    <property type="entry name" value="abc type-2 transporter like domain"/>
    <property type="match status" value="1"/>
</dbReference>
<dbReference type="PATRIC" id="fig|28084.5.peg.210"/>
<feature type="transmembrane region" description="Helical" evidence="8">
    <location>
        <begin position="285"/>
        <end position="304"/>
    </location>
</feature>
<dbReference type="OrthoDB" id="9808686at2"/>
<evidence type="ECO:0000256" key="7">
    <source>
        <dbReference type="ARBA" id="ARBA00023136"/>
    </source>
</evidence>
<evidence type="ECO:0000259" key="9">
    <source>
        <dbReference type="PROSITE" id="PS51012"/>
    </source>
</evidence>
<feature type="transmembrane region" description="Helical" evidence="8">
    <location>
        <begin position="22"/>
        <end position="39"/>
    </location>
</feature>
<accession>A0A0W0SIH8</accession>
<dbReference type="InterPro" id="IPR047817">
    <property type="entry name" value="ABC2_TM_bact-type"/>
</dbReference>
<keyword evidence="7 8" id="KW-0472">Membrane</keyword>
<comment type="subcellular location">
    <subcellularLocation>
        <location evidence="1">Cell membrane</location>
        <topology evidence="1">Multi-pass membrane protein</topology>
    </subcellularLocation>
</comment>
<name>A0A0W0SIH8_9GAMM</name>
<dbReference type="STRING" id="28084.Lche_0196"/>
<dbReference type="GeneID" id="93294269"/>
<evidence type="ECO:0000256" key="1">
    <source>
        <dbReference type="ARBA" id="ARBA00004651"/>
    </source>
</evidence>